<dbReference type="InterPro" id="IPR037523">
    <property type="entry name" value="VOC_core"/>
</dbReference>
<proteinExistence type="predicted"/>
<dbReference type="InterPro" id="IPR004360">
    <property type="entry name" value="Glyas_Fos-R_dOase_dom"/>
</dbReference>
<dbReference type="InterPro" id="IPR049789">
    <property type="entry name" value="ArsI/CadI-like"/>
</dbReference>
<dbReference type="STRING" id="1293890.TALK_02925"/>
<sequence>MRLQLALNVPDLAAAITFYSDMFGVSVHKQRPGYANFEITEPPLKLVLFENTDAQAKHHLNHIGVECEDRSALETAAIHMTAKGLTPGNILKTGCCHATQDKMWITGPDDLSWEWYHVLDDNPDPEFALDKAPTTKCCGTEIKPDTTCCA</sequence>
<dbReference type="InterPro" id="IPR029068">
    <property type="entry name" value="Glyas_Bleomycin-R_OHBP_Dase"/>
</dbReference>
<dbReference type="PANTHER" id="PTHR41294:SF1">
    <property type="entry name" value="CADMIUM-INDUCED PROTEIN CADI"/>
    <property type="match status" value="1"/>
</dbReference>
<keyword evidence="2" id="KW-0560">Oxidoreductase</keyword>
<reference evidence="2 3" key="1">
    <citation type="submission" date="2014-03" db="EMBL/GenBank/DDBJ databases">
        <title>The draft genome sequence of Thalassospira alkalitolerans JCM 18968.</title>
        <authorList>
            <person name="Lai Q."/>
            <person name="Shao Z."/>
        </authorList>
    </citation>
    <scope>NUCLEOTIDE SEQUENCE [LARGE SCALE GENOMIC DNA]</scope>
    <source>
        <strain evidence="2 3">JCM 18968</strain>
    </source>
</reference>
<evidence type="ECO:0000313" key="3">
    <source>
        <dbReference type="Proteomes" id="UP000193396"/>
    </source>
</evidence>
<name>A0A1Y2LJL6_9PROT</name>
<dbReference type="PANTHER" id="PTHR41294">
    <property type="entry name" value="CADMIUM-INDUCED PROTEIN CADI"/>
    <property type="match status" value="1"/>
</dbReference>
<dbReference type="Gene3D" id="3.10.180.10">
    <property type="entry name" value="2,3-Dihydroxybiphenyl 1,2-Dioxygenase, domain 1"/>
    <property type="match status" value="1"/>
</dbReference>
<dbReference type="PROSITE" id="PS51819">
    <property type="entry name" value="VOC"/>
    <property type="match status" value="1"/>
</dbReference>
<keyword evidence="2" id="KW-0223">Dioxygenase</keyword>
<dbReference type="EMBL" id="JFKB01000001">
    <property type="protein sequence ID" value="OSQ50414.1"/>
    <property type="molecule type" value="Genomic_DNA"/>
</dbReference>
<gene>
    <name evidence="2" type="ORF">TALK_02925</name>
</gene>
<dbReference type="RefSeq" id="WP_085615617.1">
    <property type="nucleotide sequence ID" value="NZ_JFKB01000001.1"/>
</dbReference>
<dbReference type="OrthoDB" id="9789608at2"/>
<evidence type="ECO:0000313" key="2">
    <source>
        <dbReference type="EMBL" id="OSQ50414.1"/>
    </source>
</evidence>
<dbReference type="AlphaFoldDB" id="A0A1Y2LJL6"/>
<dbReference type="NCBIfam" id="NF041414">
    <property type="entry name" value="ArsI_CadI_VOC"/>
    <property type="match status" value="1"/>
</dbReference>
<accession>A0A1Y2LJL6</accession>
<dbReference type="Proteomes" id="UP000193396">
    <property type="component" value="Unassembled WGS sequence"/>
</dbReference>
<feature type="domain" description="VOC" evidence="1">
    <location>
        <begin position="1"/>
        <end position="118"/>
    </location>
</feature>
<dbReference type="GO" id="GO:0046686">
    <property type="term" value="P:response to cadmium ion"/>
    <property type="evidence" value="ECO:0007669"/>
    <property type="project" value="TreeGrafter"/>
</dbReference>
<dbReference type="GO" id="GO:0051213">
    <property type="term" value="F:dioxygenase activity"/>
    <property type="evidence" value="ECO:0007669"/>
    <property type="project" value="UniProtKB-KW"/>
</dbReference>
<comment type="caution">
    <text evidence="2">The sequence shown here is derived from an EMBL/GenBank/DDBJ whole genome shotgun (WGS) entry which is preliminary data.</text>
</comment>
<organism evidence="2 3">
    <name type="scientific">Thalassospira alkalitolerans</name>
    <dbReference type="NCBI Taxonomy" id="1293890"/>
    <lineage>
        <taxon>Bacteria</taxon>
        <taxon>Pseudomonadati</taxon>
        <taxon>Pseudomonadota</taxon>
        <taxon>Alphaproteobacteria</taxon>
        <taxon>Rhodospirillales</taxon>
        <taxon>Thalassospiraceae</taxon>
        <taxon>Thalassospira</taxon>
    </lineage>
</organism>
<dbReference type="Pfam" id="PF00903">
    <property type="entry name" value="Glyoxalase"/>
    <property type="match status" value="1"/>
</dbReference>
<protein>
    <submittedName>
        <fullName evidence="2">Glyoxalase/bleomycin resistance protein/dioxygenase</fullName>
    </submittedName>
</protein>
<evidence type="ECO:0000259" key="1">
    <source>
        <dbReference type="PROSITE" id="PS51819"/>
    </source>
</evidence>
<dbReference type="InterPro" id="IPR052393">
    <property type="entry name" value="Cadmium-induced_rsp"/>
</dbReference>
<dbReference type="SUPFAM" id="SSF54593">
    <property type="entry name" value="Glyoxalase/Bleomycin resistance protein/Dihydroxybiphenyl dioxygenase"/>
    <property type="match status" value="1"/>
</dbReference>
<keyword evidence="3" id="KW-1185">Reference proteome</keyword>